<evidence type="ECO:0000256" key="5">
    <source>
        <dbReference type="SAM" id="MobiDB-lite"/>
    </source>
</evidence>
<dbReference type="RefSeq" id="XP_058325432.1">
    <property type="nucleotide sequence ID" value="XM_058479909.1"/>
</dbReference>
<evidence type="ECO:0000256" key="1">
    <source>
        <dbReference type="ARBA" id="ARBA00006641"/>
    </source>
</evidence>
<dbReference type="Proteomes" id="UP001150941">
    <property type="component" value="Unassembled WGS sequence"/>
</dbReference>
<reference evidence="6" key="2">
    <citation type="journal article" date="2023" name="IMA Fungus">
        <title>Comparative genomic study of the Penicillium genus elucidates a diverse pangenome and 15 lateral gene transfer events.</title>
        <authorList>
            <person name="Petersen C."/>
            <person name="Sorensen T."/>
            <person name="Nielsen M.R."/>
            <person name="Sondergaard T.E."/>
            <person name="Sorensen J.L."/>
            <person name="Fitzpatrick D.A."/>
            <person name="Frisvad J.C."/>
            <person name="Nielsen K.L."/>
        </authorList>
    </citation>
    <scope>NUCLEOTIDE SEQUENCE</scope>
    <source>
        <strain evidence="6">IBT 19713</strain>
    </source>
</reference>
<dbReference type="AlphaFoldDB" id="A0A9W9N806"/>
<dbReference type="GO" id="GO:0008234">
    <property type="term" value="F:cysteine-type peptidase activity"/>
    <property type="evidence" value="ECO:0007669"/>
    <property type="project" value="UniProtKB-KW"/>
</dbReference>
<dbReference type="InterPro" id="IPR036440">
    <property type="entry name" value="Peptidase_C15-like_sf"/>
</dbReference>
<dbReference type="Gene3D" id="3.40.630.20">
    <property type="entry name" value="Peptidase C15, pyroglutamyl peptidase I-like"/>
    <property type="match status" value="1"/>
</dbReference>
<keyword evidence="2" id="KW-0645">Protease</keyword>
<dbReference type="SUPFAM" id="SSF53182">
    <property type="entry name" value="Pyrrolidone carboxyl peptidase (pyroglutamate aminopeptidase)"/>
    <property type="match status" value="1"/>
</dbReference>
<sequence>MGDYGPANPACSFQSHAVNVSYLIASSLPSVLPSAGGKGRRITLHIHPSPIRVAYASVRATLPSILDDFVAAHGRHPDLVLHIGIAATRLYYSVEALAHRDDYQIADVDGRTGYEDGEKRWRELGLPPILTPGRAPTEDKPASRSEGPCAPNERLLDSWRGLVSSELDLRLSYDPGHYLCDFIYYSSLALAQQQGRDRGGVIPACSARGGRWGC</sequence>
<dbReference type="GO" id="GO:0006508">
    <property type="term" value="P:proteolysis"/>
    <property type="evidence" value="ECO:0007669"/>
    <property type="project" value="UniProtKB-KW"/>
</dbReference>
<evidence type="ECO:0000256" key="2">
    <source>
        <dbReference type="ARBA" id="ARBA00022670"/>
    </source>
</evidence>
<evidence type="ECO:0000313" key="7">
    <source>
        <dbReference type="Proteomes" id="UP001150941"/>
    </source>
</evidence>
<evidence type="ECO:0000256" key="4">
    <source>
        <dbReference type="ARBA" id="ARBA00022807"/>
    </source>
</evidence>
<keyword evidence="4" id="KW-0788">Thiol protease</keyword>
<feature type="region of interest" description="Disordered" evidence="5">
    <location>
        <begin position="127"/>
        <end position="152"/>
    </location>
</feature>
<dbReference type="InterPro" id="IPR016125">
    <property type="entry name" value="Peptidase_C15-like"/>
</dbReference>
<dbReference type="GeneID" id="83207213"/>
<proteinExistence type="inferred from homology"/>
<accession>A0A9W9N806</accession>
<comment type="similarity">
    <text evidence="1">Belongs to the peptidase C15 family.</text>
</comment>
<evidence type="ECO:0000256" key="3">
    <source>
        <dbReference type="ARBA" id="ARBA00022801"/>
    </source>
</evidence>
<dbReference type="OrthoDB" id="407146at2759"/>
<comment type="caution">
    <text evidence="6">The sequence shown here is derived from an EMBL/GenBank/DDBJ whole genome shotgun (WGS) entry which is preliminary data.</text>
</comment>
<protein>
    <recommendedName>
        <fullName evidence="8">Pyroglutamyl peptidase type I</fullName>
    </recommendedName>
</protein>
<dbReference type="PANTHER" id="PTHR23402">
    <property type="entry name" value="PROTEASE FAMILY C15 PYROGLUTAMYL-PEPTIDASE I-RELATED"/>
    <property type="match status" value="1"/>
</dbReference>
<reference evidence="6" key="1">
    <citation type="submission" date="2022-11" db="EMBL/GenBank/DDBJ databases">
        <authorList>
            <person name="Petersen C."/>
        </authorList>
    </citation>
    <scope>NUCLEOTIDE SEQUENCE</scope>
    <source>
        <strain evidence="6">IBT 19713</strain>
    </source>
</reference>
<dbReference type="PANTHER" id="PTHR23402:SF1">
    <property type="entry name" value="PYROGLUTAMYL-PEPTIDASE I"/>
    <property type="match status" value="1"/>
</dbReference>
<name>A0A9W9N806_9EURO</name>
<organism evidence="6 7">
    <name type="scientific">Penicillium chermesinum</name>
    <dbReference type="NCBI Taxonomy" id="63820"/>
    <lineage>
        <taxon>Eukaryota</taxon>
        <taxon>Fungi</taxon>
        <taxon>Dikarya</taxon>
        <taxon>Ascomycota</taxon>
        <taxon>Pezizomycotina</taxon>
        <taxon>Eurotiomycetes</taxon>
        <taxon>Eurotiomycetidae</taxon>
        <taxon>Eurotiales</taxon>
        <taxon>Aspergillaceae</taxon>
        <taxon>Penicillium</taxon>
    </lineage>
</organism>
<keyword evidence="3" id="KW-0378">Hydrolase</keyword>
<dbReference type="EMBL" id="JAPQKS010000009">
    <property type="protein sequence ID" value="KAJ5214935.1"/>
    <property type="molecule type" value="Genomic_DNA"/>
</dbReference>
<evidence type="ECO:0000313" key="6">
    <source>
        <dbReference type="EMBL" id="KAJ5214935.1"/>
    </source>
</evidence>
<gene>
    <name evidence="6" type="ORF">N7468_010614</name>
</gene>
<evidence type="ECO:0008006" key="8">
    <source>
        <dbReference type="Google" id="ProtNLM"/>
    </source>
</evidence>
<keyword evidence="7" id="KW-1185">Reference proteome</keyword>